<reference evidence="2" key="1">
    <citation type="journal article" date="2021" name="Proc. Natl. Acad. Sci. U.S.A.">
        <title>A Catalog of Tens of Thousands of Viruses from Human Metagenomes Reveals Hidden Associations with Chronic Diseases.</title>
        <authorList>
            <person name="Tisza M.J."/>
            <person name="Buck C.B."/>
        </authorList>
    </citation>
    <scope>NUCLEOTIDE SEQUENCE</scope>
    <source>
        <strain evidence="2">Cttuu15</strain>
    </source>
</reference>
<dbReference type="InterPro" id="IPR044925">
    <property type="entry name" value="His-Me_finger_sf"/>
</dbReference>
<dbReference type="InterPro" id="IPR003615">
    <property type="entry name" value="HNH_nuc"/>
</dbReference>
<dbReference type="SMART" id="SM00507">
    <property type="entry name" value="HNHc"/>
    <property type="match status" value="1"/>
</dbReference>
<dbReference type="Pfam" id="PF07463">
    <property type="entry name" value="NUMOD4"/>
    <property type="match status" value="1"/>
</dbReference>
<dbReference type="Pfam" id="PF13392">
    <property type="entry name" value="HNH_3"/>
    <property type="match status" value="1"/>
</dbReference>
<dbReference type="GO" id="GO:0016788">
    <property type="term" value="F:hydrolase activity, acting on ester bonds"/>
    <property type="evidence" value="ECO:0007669"/>
    <property type="project" value="InterPro"/>
</dbReference>
<sequence>MPKQEKWKIIKEYDRYSVSNLGRIKNNKSGQIISARKARNGYLRVNLRKGNIKYEKPTVKSVHRLVAEAFIKRLSGKNYVNHIDGNKENNHVNNLEWVTSKENTKHAIEYGLMNPDYKDMNIKSREKSNEAHNTKEYREKMQKINQQKGQTKIVIQLDKETRKTLKEFINCREAARYLFGEGTQKDRLISRCARGKCKSAYGYCWEYKEND</sequence>
<dbReference type="InterPro" id="IPR003647">
    <property type="entry name" value="Intron_nuc_1_rpt"/>
</dbReference>
<dbReference type="InterPro" id="IPR010902">
    <property type="entry name" value="NUMOD4"/>
</dbReference>
<dbReference type="GO" id="GO:0004519">
    <property type="term" value="F:endonuclease activity"/>
    <property type="evidence" value="ECO:0007669"/>
    <property type="project" value="UniProtKB-KW"/>
</dbReference>
<dbReference type="Gene3D" id="1.10.10.10">
    <property type="entry name" value="Winged helix-like DNA-binding domain superfamily/Winged helix DNA-binding domain"/>
    <property type="match status" value="1"/>
</dbReference>
<name>A0A8S5U1D5_9CAUD</name>
<keyword evidence="2" id="KW-0255">Endonuclease</keyword>
<dbReference type="InterPro" id="IPR036388">
    <property type="entry name" value="WH-like_DNA-bd_sf"/>
</dbReference>
<keyword evidence="2" id="KW-0540">Nuclease</keyword>
<dbReference type="SUPFAM" id="SSF54060">
    <property type="entry name" value="His-Me finger endonucleases"/>
    <property type="match status" value="1"/>
</dbReference>
<organism evidence="2">
    <name type="scientific">Siphoviridae sp. cttuu15</name>
    <dbReference type="NCBI Taxonomy" id="2825709"/>
    <lineage>
        <taxon>Viruses</taxon>
        <taxon>Duplodnaviria</taxon>
        <taxon>Heunggongvirae</taxon>
        <taxon>Uroviricota</taxon>
        <taxon>Caudoviricetes</taxon>
    </lineage>
</organism>
<evidence type="ECO:0000259" key="1">
    <source>
        <dbReference type="SMART" id="SM00507"/>
    </source>
</evidence>
<protein>
    <submittedName>
        <fullName evidence="2">Homing endonuclease</fullName>
    </submittedName>
</protein>
<feature type="domain" description="HNH nuclease" evidence="1">
    <location>
        <begin position="56"/>
        <end position="104"/>
    </location>
</feature>
<keyword evidence="2" id="KW-0378">Hydrolase</keyword>
<accession>A0A8S5U1D5</accession>
<dbReference type="EMBL" id="BK015982">
    <property type="protein sequence ID" value="DAF88234.1"/>
    <property type="molecule type" value="Genomic_DNA"/>
</dbReference>
<proteinExistence type="predicted"/>
<dbReference type="Gene3D" id="3.90.75.20">
    <property type="match status" value="1"/>
</dbReference>
<evidence type="ECO:0000313" key="2">
    <source>
        <dbReference type="EMBL" id="DAF88234.1"/>
    </source>
</evidence>
<dbReference type="SMART" id="SM00497">
    <property type="entry name" value="IENR1"/>
    <property type="match status" value="1"/>
</dbReference>